<protein>
    <submittedName>
        <fullName evidence="1">Uncharacterized protein</fullName>
    </submittedName>
</protein>
<evidence type="ECO:0000313" key="1">
    <source>
        <dbReference type="EMBL" id="AHE66328.1"/>
    </source>
</evidence>
<dbReference type="STRING" id="1268635.Loa_00759"/>
<organism evidence="1 2">
    <name type="scientific">Legionella oakridgensis ATCC 33761 = DSM 21215</name>
    <dbReference type="NCBI Taxonomy" id="1268635"/>
    <lineage>
        <taxon>Bacteria</taxon>
        <taxon>Pseudomonadati</taxon>
        <taxon>Pseudomonadota</taxon>
        <taxon>Gammaproteobacteria</taxon>
        <taxon>Legionellales</taxon>
        <taxon>Legionellaceae</taxon>
        <taxon>Legionella</taxon>
    </lineage>
</organism>
<keyword evidence="2" id="KW-1185">Reference proteome</keyword>
<reference evidence="1 2" key="1">
    <citation type="journal article" date="2013" name="Int. J. Med. Microbiol.">
        <title>Legionella oakridgensis ATCC 33761 genome sequence and phenotypic characterization reveals its replication capacity in amoebae.</title>
        <authorList>
            <person name="Brzuszkiewicz E."/>
            <person name="Schulz T."/>
            <person name="Rydzewski K."/>
            <person name="Daniel R."/>
            <person name="Gillmaier N."/>
            <person name="Dittmann C."/>
            <person name="Holland G."/>
            <person name="Schunder E."/>
            <person name="Lautner M."/>
            <person name="Eisenreich W."/>
            <person name="Luck C."/>
            <person name="Heuner K."/>
        </authorList>
    </citation>
    <scope>NUCLEOTIDE SEQUENCE [LARGE SCALE GENOMIC DNA]</scope>
    <source>
        <strain>OR-10</strain>
        <strain evidence="2">ATCC 33761</strain>
    </source>
</reference>
<evidence type="ECO:0000313" key="2">
    <source>
        <dbReference type="Proteomes" id="UP000018838"/>
    </source>
</evidence>
<dbReference type="HOGENOM" id="CLU_3312065_0_0_6"/>
<sequence>MLKKLDFFNMTKIQTTGPKVRKILLISDTHGNLDIINQL</sequence>
<dbReference type="Proteomes" id="UP000018838">
    <property type="component" value="Chromosome"/>
</dbReference>
<gene>
    <name evidence="1" type="ORF">Loa_00759</name>
</gene>
<name>W0B717_9GAMM</name>
<dbReference type="EMBL" id="CP004006">
    <property type="protein sequence ID" value="AHE66328.1"/>
    <property type="molecule type" value="Genomic_DNA"/>
</dbReference>
<accession>W0B717</accession>
<dbReference type="PATRIC" id="fig|1268635.3.peg.760"/>
<dbReference type="KEGG" id="lok:Loa_00759"/>
<dbReference type="AlphaFoldDB" id="W0B717"/>
<proteinExistence type="predicted"/>